<dbReference type="InterPro" id="IPR000281">
    <property type="entry name" value="HTH_RpiR"/>
</dbReference>
<dbReference type="PROSITE" id="PS51071">
    <property type="entry name" value="HTH_RPIR"/>
    <property type="match status" value="1"/>
</dbReference>
<feature type="compositionally biased region" description="Polar residues" evidence="1">
    <location>
        <begin position="290"/>
        <end position="301"/>
    </location>
</feature>
<feature type="region of interest" description="Disordered" evidence="1">
    <location>
        <begin position="280"/>
        <end position="301"/>
    </location>
</feature>
<dbReference type="Gene3D" id="3.40.50.10490">
    <property type="entry name" value="Glucose-6-phosphate isomerase like protein, domain 1"/>
    <property type="match status" value="1"/>
</dbReference>
<organism evidence="3 4">
    <name type="scientific">Aestuariivirga litoralis</name>
    <dbReference type="NCBI Taxonomy" id="2650924"/>
    <lineage>
        <taxon>Bacteria</taxon>
        <taxon>Pseudomonadati</taxon>
        <taxon>Pseudomonadota</taxon>
        <taxon>Alphaproteobacteria</taxon>
        <taxon>Hyphomicrobiales</taxon>
        <taxon>Aestuariivirgaceae</taxon>
        <taxon>Aestuariivirga</taxon>
    </lineage>
</organism>
<dbReference type="GO" id="GO:0097367">
    <property type="term" value="F:carbohydrate derivative binding"/>
    <property type="evidence" value="ECO:0007669"/>
    <property type="project" value="InterPro"/>
</dbReference>
<sequence>MADGSGAANAIGSYMLANLHTLPFETAASLGRKVGVSEASVGRYCRALGYRHLKELKGSLQSPFGNTAWLIGDRLKDFHARSRRGSGELALALEREIAAVVAVYETATTPEFQRWVARLAHCPAVYVAGFQTERGHAVQLVHNLQYLRPGVQLADVAGGHFAEILLADPKAVCLVLFDGRRYSRTTQQLAAAAAERGIAVTLITDPYCDWAHGVVSELFTVQTDLNHFWDTTSVMACLVGLAVNGVFKELGAGVETRMERVAGLYNDLVGHTGFAPAMAGGRRAAAKSPATRTRSTGGNRT</sequence>
<dbReference type="InterPro" id="IPR047640">
    <property type="entry name" value="RpiR-like"/>
</dbReference>
<dbReference type="Proteomes" id="UP000248795">
    <property type="component" value="Unassembled WGS sequence"/>
</dbReference>
<dbReference type="InterPro" id="IPR009057">
    <property type="entry name" value="Homeodomain-like_sf"/>
</dbReference>
<reference evidence="4" key="1">
    <citation type="submission" date="2018-06" db="EMBL/GenBank/DDBJ databases">
        <title>Aestuariibacter litoralis strain KCTC 52945T.</title>
        <authorList>
            <person name="Li X."/>
            <person name="Salam N."/>
            <person name="Li J.-L."/>
            <person name="Chen Y.-M."/>
            <person name="Yang Z.-W."/>
            <person name="Zhang L.-Y."/>
            <person name="Han M.-X."/>
            <person name="Xiao M."/>
            <person name="Li W.-J."/>
        </authorList>
    </citation>
    <scope>NUCLEOTIDE SEQUENCE [LARGE SCALE GENOMIC DNA]</scope>
    <source>
        <strain evidence="4">KCTC 52945</strain>
    </source>
</reference>
<evidence type="ECO:0000256" key="1">
    <source>
        <dbReference type="SAM" id="MobiDB-lite"/>
    </source>
</evidence>
<accession>A0A2W2BKR3</accession>
<evidence type="ECO:0000313" key="3">
    <source>
        <dbReference type="EMBL" id="PZF76809.1"/>
    </source>
</evidence>
<dbReference type="InterPro" id="IPR046348">
    <property type="entry name" value="SIS_dom_sf"/>
</dbReference>
<dbReference type="SUPFAM" id="SSF46689">
    <property type="entry name" value="Homeodomain-like"/>
    <property type="match status" value="1"/>
</dbReference>
<gene>
    <name evidence="3" type="ORF">DK847_10065</name>
</gene>
<protein>
    <submittedName>
        <fullName evidence="3">RpiR family transcriptional regulator</fullName>
    </submittedName>
</protein>
<dbReference type="RefSeq" id="WP_111198293.1">
    <property type="nucleotide sequence ID" value="NZ_QKVK01000004.1"/>
</dbReference>
<dbReference type="SUPFAM" id="SSF53697">
    <property type="entry name" value="SIS domain"/>
    <property type="match status" value="1"/>
</dbReference>
<dbReference type="GO" id="GO:0003700">
    <property type="term" value="F:DNA-binding transcription factor activity"/>
    <property type="evidence" value="ECO:0007669"/>
    <property type="project" value="InterPro"/>
</dbReference>
<dbReference type="InterPro" id="IPR036388">
    <property type="entry name" value="WH-like_DNA-bd_sf"/>
</dbReference>
<evidence type="ECO:0000259" key="2">
    <source>
        <dbReference type="PROSITE" id="PS51071"/>
    </source>
</evidence>
<dbReference type="AlphaFoldDB" id="A0A2W2BKR3"/>
<dbReference type="GO" id="GO:0003677">
    <property type="term" value="F:DNA binding"/>
    <property type="evidence" value="ECO:0007669"/>
    <property type="project" value="InterPro"/>
</dbReference>
<keyword evidence="4" id="KW-1185">Reference proteome</keyword>
<dbReference type="PANTHER" id="PTHR30514">
    <property type="entry name" value="GLUCOKINASE"/>
    <property type="match status" value="1"/>
</dbReference>
<dbReference type="Gene3D" id="1.10.10.10">
    <property type="entry name" value="Winged helix-like DNA-binding domain superfamily/Winged helix DNA-binding domain"/>
    <property type="match status" value="1"/>
</dbReference>
<evidence type="ECO:0000313" key="4">
    <source>
        <dbReference type="Proteomes" id="UP000248795"/>
    </source>
</evidence>
<dbReference type="GO" id="GO:1901135">
    <property type="term" value="P:carbohydrate derivative metabolic process"/>
    <property type="evidence" value="ECO:0007669"/>
    <property type="project" value="InterPro"/>
</dbReference>
<dbReference type="PANTHER" id="PTHR30514:SF18">
    <property type="entry name" value="RPIR-FAMILY TRANSCRIPTIONAL REGULATOR"/>
    <property type="match status" value="1"/>
</dbReference>
<dbReference type="EMBL" id="QKVK01000004">
    <property type="protein sequence ID" value="PZF76809.1"/>
    <property type="molecule type" value="Genomic_DNA"/>
</dbReference>
<name>A0A2W2BKR3_9HYPH</name>
<comment type="caution">
    <text evidence="3">The sequence shown here is derived from an EMBL/GenBank/DDBJ whole genome shotgun (WGS) entry which is preliminary data.</text>
</comment>
<feature type="domain" description="HTH rpiR-type" evidence="2">
    <location>
        <begin position="1"/>
        <end position="67"/>
    </location>
</feature>
<proteinExistence type="predicted"/>